<dbReference type="Proteomes" id="UP000664771">
    <property type="component" value="Unassembled WGS sequence"/>
</dbReference>
<dbReference type="EMBL" id="JAFVMF010000024">
    <property type="protein sequence ID" value="MBO1361514.1"/>
    <property type="molecule type" value="Genomic_DNA"/>
</dbReference>
<evidence type="ECO:0000313" key="1">
    <source>
        <dbReference type="EMBL" id="MBO1361514.1"/>
    </source>
</evidence>
<keyword evidence="2" id="KW-1185">Reference proteome</keyword>
<organism evidence="1 2">
    <name type="scientific">Acetobacter sacchari</name>
    <dbReference type="NCBI Taxonomy" id="2661687"/>
    <lineage>
        <taxon>Bacteria</taxon>
        <taxon>Pseudomonadati</taxon>
        <taxon>Pseudomonadota</taxon>
        <taxon>Alphaproteobacteria</taxon>
        <taxon>Acetobacterales</taxon>
        <taxon>Acetobacteraceae</taxon>
        <taxon>Acetobacter</taxon>
    </lineage>
</organism>
<protein>
    <submittedName>
        <fullName evidence="1">Uncharacterized protein</fullName>
    </submittedName>
</protein>
<sequence length="154" mass="16552">MPIPSIKTATKEAVRRCGGLDAAACVVRVGKSNLSDYGNRDRPHIVPVDVAIMLDLCAQAPLILSAMAHAEGYMLVPTQFGEGHLPRDMQRFTEETSDAIRKGFEILEDGVVDVHEAQAMLAHMQRVKSVAEHIAAGMTKIIAGTRPHIVAASA</sequence>
<reference evidence="1 2" key="1">
    <citation type="submission" date="2021-03" db="EMBL/GenBank/DDBJ databases">
        <title>The complete genome sequence of Acetobacter sacchari TBRC 11175.</title>
        <authorList>
            <person name="Charoenyingcharoen P."/>
            <person name="Yukphan P."/>
        </authorList>
    </citation>
    <scope>NUCLEOTIDE SEQUENCE [LARGE SCALE GENOMIC DNA]</scope>
    <source>
        <strain evidence="1 2">TBRC 11175</strain>
    </source>
</reference>
<proteinExistence type="predicted"/>
<accession>A0ABS3M033</accession>
<evidence type="ECO:0000313" key="2">
    <source>
        <dbReference type="Proteomes" id="UP000664771"/>
    </source>
</evidence>
<comment type="caution">
    <text evidence="1">The sequence shown here is derived from an EMBL/GenBank/DDBJ whole genome shotgun (WGS) entry which is preliminary data.</text>
</comment>
<gene>
    <name evidence="1" type="ORF">J2D73_17145</name>
</gene>
<name>A0ABS3M033_9PROT</name>
<dbReference type="RefSeq" id="WP_207883322.1">
    <property type="nucleotide sequence ID" value="NZ_JAFVMF010000024.1"/>
</dbReference>